<accession>A0A370GUB0</accession>
<comment type="caution">
    <text evidence="1">The sequence shown here is derived from an EMBL/GenBank/DDBJ whole genome shotgun (WGS) entry which is preliminary data.</text>
</comment>
<dbReference type="OrthoDB" id="4559555at2"/>
<proteinExistence type="predicted"/>
<dbReference type="AlphaFoldDB" id="A0A370GUB0"/>
<dbReference type="NCBIfam" id="NF041390">
    <property type="entry name" value="TadE_Rv3655c"/>
    <property type="match status" value="1"/>
</dbReference>
<name>A0A370GUB0_9NOCA</name>
<reference evidence="1 2" key="1">
    <citation type="submission" date="2018-07" db="EMBL/GenBank/DDBJ databases">
        <title>Genomic Encyclopedia of Type Strains, Phase IV (KMG-IV): sequencing the most valuable type-strain genomes for metagenomic binning, comparative biology and taxonomic classification.</title>
        <authorList>
            <person name="Goeker M."/>
        </authorList>
    </citation>
    <scope>NUCLEOTIDE SEQUENCE [LARGE SCALE GENOMIC DNA]</scope>
    <source>
        <strain evidence="1 2">DSM 44952</strain>
    </source>
</reference>
<protein>
    <recommendedName>
        <fullName evidence="3">TadE-like protein</fullName>
    </recommendedName>
</protein>
<evidence type="ECO:0000313" key="2">
    <source>
        <dbReference type="Proteomes" id="UP000255355"/>
    </source>
</evidence>
<gene>
    <name evidence="1" type="ORF">DFR68_10978</name>
</gene>
<dbReference type="STRING" id="1210089.GCA_001613165_07879"/>
<dbReference type="RefSeq" id="WP_068032515.1">
    <property type="nucleotide sequence ID" value="NZ_QQAZ01000009.1"/>
</dbReference>
<organism evidence="1 2">
    <name type="scientific">Nocardia mexicana</name>
    <dbReference type="NCBI Taxonomy" id="279262"/>
    <lineage>
        <taxon>Bacteria</taxon>
        <taxon>Bacillati</taxon>
        <taxon>Actinomycetota</taxon>
        <taxon>Actinomycetes</taxon>
        <taxon>Mycobacteriales</taxon>
        <taxon>Nocardiaceae</taxon>
        <taxon>Nocardia</taxon>
    </lineage>
</organism>
<evidence type="ECO:0000313" key="1">
    <source>
        <dbReference type="EMBL" id="RDI47081.1"/>
    </source>
</evidence>
<evidence type="ECO:0008006" key="3">
    <source>
        <dbReference type="Google" id="ProtNLM"/>
    </source>
</evidence>
<dbReference type="Proteomes" id="UP000255355">
    <property type="component" value="Unassembled WGS sequence"/>
</dbReference>
<keyword evidence="2" id="KW-1185">Reference proteome</keyword>
<dbReference type="EMBL" id="QQAZ01000009">
    <property type="protein sequence ID" value="RDI47081.1"/>
    <property type="molecule type" value="Genomic_DNA"/>
</dbReference>
<dbReference type="InterPro" id="IPR049790">
    <property type="entry name" value="Rv3655c/TadE"/>
</dbReference>
<sequence length="103" mass="10315">MTVEAAIALAALVAAVLLCLGGLLAAPTQVRCVDAAREAARLVARGADSDALPAARRIAPRGAEITIRTDGDQVIAVVTAGTPLLPLELHAEAVAVLEPGESG</sequence>